<keyword evidence="2" id="KW-1185">Reference proteome</keyword>
<dbReference type="EMBL" id="CM009297">
    <property type="protein sequence ID" value="PNT25908.1"/>
    <property type="molecule type" value="Genomic_DNA"/>
</dbReference>
<dbReference type="Proteomes" id="UP000006729">
    <property type="component" value="Chromosome 8"/>
</dbReference>
<name>U5GB51_POPTR</name>
<organism evidence="1 2">
    <name type="scientific">Populus trichocarpa</name>
    <name type="common">Western balsam poplar</name>
    <name type="synonym">Populus balsamifera subsp. trichocarpa</name>
    <dbReference type="NCBI Taxonomy" id="3694"/>
    <lineage>
        <taxon>Eukaryota</taxon>
        <taxon>Viridiplantae</taxon>
        <taxon>Streptophyta</taxon>
        <taxon>Embryophyta</taxon>
        <taxon>Tracheophyta</taxon>
        <taxon>Spermatophyta</taxon>
        <taxon>Magnoliopsida</taxon>
        <taxon>eudicotyledons</taxon>
        <taxon>Gunneridae</taxon>
        <taxon>Pentapetalae</taxon>
        <taxon>rosids</taxon>
        <taxon>fabids</taxon>
        <taxon>Malpighiales</taxon>
        <taxon>Salicaceae</taxon>
        <taxon>Saliceae</taxon>
        <taxon>Populus</taxon>
    </lineage>
</organism>
<protein>
    <submittedName>
        <fullName evidence="1">Uncharacterized protein</fullName>
    </submittedName>
</protein>
<accession>U5GB51</accession>
<reference evidence="1 2" key="1">
    <citation type="journal article" date="2006" name="Science">
        <title>The genome of black cottonwood, Populus trichocarpa (Torr. &amp; Gray).</title>
        <authorList>
            <person name="Tuskan G.A."/>
            <person name="Difazio S."/>
            <person name="Jansson S."/>
            <person name="Bohlmann J."/>
            <person name="Grigoriev I."/>
            <person name="Hellsten U."/>
            <person name="Putnam N."/>
            <person name="Ralph S."/>
            <person name="Rombauts S."/>
            <person name="Salamov A."/>
            <person name="Schein J."/>
            <person name="Sterck L."/>
            <person name="Aerts A."/>
            <person name="Bhalerao R.R."/>
            <person name="Bhalerao R.P."/>
            <person name="Blaudez D."/>
            <person name="Boerjan W."/>
            <person name="Brun A."/>
            <person name="Brunner A."/>
            <person name="Busov V."/>
            <person name="Campbell M."/>
            <person name="Carlson J."/>
            <person name="Chalot M."/>
            <person name="Chapman J."/>
            <person name="Chen G.L."/>
            <person name="Cooper D."/>
            <person name="Coutinho P.M."/>
            <person name="Couturier J."/>
            <person name="Covert S."/>
            <person name="Cronk Q."/>
            <person name="Cunningham R."/>
            <person name="Davis J."/>
            <person name="Degroeve S."/>
            <person name="Dejardin A."/>
            <person name="Depamphilis C."/>
            <person name="Detter J."/>
            <person name="Dirks B."/>
            <person name="Dubchak I."/>
            <person name="Duplessis S."/>
            <person name="Ehlting J."/>
            <person name="Ellis B."/>
            <person name="Gendler K."/>
            <person name="Goodstein D."/>
            <person name="Gribskov M."/>
            <person name="Grimwood J."/>
            <person name="Groover A."/>
            <person name="Gunter L."/>
            <person name="Hamberger B."/>
            <person name="Heinze B."/>
            <person name="Helariutta Y."/>
            <person name="Henrissat B."/>
            <person name="Holligan D."/>
            <person name="Holt R."/>
            <person name="Huang W."/>
            <person name="Islam-Faridi N."/>
            <person name="Jones S."/>
            <person name="Jones-Rhoades M."/>
            <person name="Jorgensen R."/>
            <person name="Joshi C."/>
            <person name="Kangasjarvi J."/>
            <person name="Karlsson J."/>
            <person name="Kelleher C."/>
            <person name="Kirkpatrick R."/>
            <person name="Kirst M."/>
            <person name="Kohler A."/>
            <person name="Kalluri U."/>
            <person name="Larimer F."/>
            <person name="Leebens-Mack J."/>
            <person name="Leple J.C."/>
            <person name="Locascio P."/>
            <person name="Lou Y."/>
            <person name="Lucas S."/>
            <person name="Martin F."/>
            <person name="Montanini B."/>
            <person name="Napoli C."/>
            <person name="Nelson D.R."/>
            <person name="Nelson C."/>
            <person name="Nieminen K."/>
            <person name="Nilsson O."/>
            <person name="Pereda V."/>
            <person name="Peter G."/>
            <person name="Philippe R."/>
            <person name="Pilate G."/>
            <person name="Poliakov A."/>
            <person name="Razumovskaya J."/>
            <person name="Richardson P."/>
            <person name="Rinaldi C."/>
            <person name="Ritland K."/>
            <person name="Rouze P."/>
            <person name="Ryaboy D."/>
            <person name="Schmutz J."/>
            <person name="Schrader J."/>
            <person name="Segerman B."/>
            <person name="Shin H."/>
            <person name="Siddiqui A."/>
            <person name="Sterky F."/>
            <person name="Terry A."/>
            <person name="Tsai C.J."/>
            <person name="Uberbacher E."/>
            <person name="Unneberg P."/>
            <person name="Vahala J."/>
            <person name="Wall K."/>
            <person name="Wessler S."/>
            <person name="Yang G."/>
            <person name="Yin T."/>
            <person name="Douglas C."/>
            <person name="Marra M."/>
            <person name="Sandberg G."/>
            <person name="Van de Peer Y."/>
            <person name="Rokhsar D."/>
        </authorList>
    </citation>
    <scope>NUCLEOTIDE SEQUENCE [LARGE SCALE GENOMIC DNA]</scope>
    <source>
        <strain evidence="2">cv. Nisqually</strain>
    </source>
</reference>
<dbReference type="InParanoid" id="U5GB51"/>
<sequence length="96" mass="10376">MLPWVTPGFNSAMSPCGVRTSVNTESSTQKSSIKMLPQVTCGLDSANSSVASEIINETASTGDTWIRQCNQPLWTHKSSMKLLPRVTRGFNSANCP</sequence>
<proteinExistence type="predicted"/>
<dbReference type="AlphaFoldDB" id="U5GB51"/>
<evidence type="ECO:0000313" key="2">
    <source>
        <dbReference type="Proteomes" id="UP000006729"/>
    </source>
</evidence>
<evidence type="ECO:0000313" key="1">
    <source>
        <dbReference type="EMBL" id="PNT25908.1"/>
    </source>
</evidence>
<dbReference type="HOGENOM" id="CLU_2363621_0_0_1"/>
<gene>
    <name evidence="1" type="ORF">POPTR_008G207800</name>
</gene>